<gene>
    <name evidence="9" type="ORF">ACFSB2_18285</name>
</gene>
<organism evidence="9 10">
    <name type="scientific">Alicyclobacillus fodiniaquatilis</name>
    <dbReference type="NCBI Taxonomy" id="1661150"/>
    <lineage>
        <taxon>Bacteria</taxon>
        <taxon>Bacillati</taxon>
        <taxon>Bacillota</taxon>
        <taxon>Bacilli</taxon>
        <taxon>Bacillales</taxon>
        <taxon>Alicyclobacillaceae</taxon>
        <taxon>Alicyclobacillus</taxon>
    </lineage>
</organism>
<keyword evidence="5" id="KW-0067">ATP-binding</keyword>
<dbReference type="Pfam" id="PF17042">
    <property type="entry name" value="NBD_C"/>
    <property type="match status" value="1"/>
</dbReference>
<dbReference type="Proteomes" id="UP001597079">
    <property type="component" value="Unassembled WGS sequence"/>
</dbReference>
<dbReference type="RefSeq" id="WP_377944532.1">
    <property type="nucleotide sequence ID" value="NZ_JBHUCX010000074.1"/>
</dbReference>
<dbReference type="InterPro" id="IPR010737">
    <property type="entry name" value="4-carb_acid_sugar_kinase_N"/>
</dbReference>
<evidence type="ECO:0000259" key="7">
    <source>
        <dbReference type="Pfam" id="PF07005"/>
    </source>
</evidence>
<evidence type="ECO:0000256" key="2">
    <source>
        <dbReference type="ARBA" id="ARBA00022679"/>
    </source>
</evidence>
<evidence type="ECO:0000256" key="3">
    <source>
        <dbReference type="ARBA" id="ARBA00022741"/>
    </source>
</evidence>
<feature type="domain" description="Four-carbon acid sugar kinase nucleotide binding" evidence="8">
    <location>
        <begin position="253"/>
        <end position="420"/>
    </location>
</feature>
<evidence type="ECO:0000256" key="6">
    <source>
        <dbReference type="ARBA" id="ARBA00023277"/>
    </source>
</evidence>
<comment type="similarity">
    <text evidence="1">Belongs to the four-carbon acid sugar kinase family.</text>
</comment>
<evidence type="ECO:0000313" key="9">
    <source>
        <dbReference type="EMBL" id="MFD1676624.1"/>
    </source>
</evidence>
<dbReference type="InterPro" id="IPR037051">
    <property type="entry name" value="4-carb_acid_sugar_kinase_N_sf"/>
</dbReference>
<evidence type="ECO:0000259" key="8">
    <source>
        <dbReference type="Pfam" id="PF17042"/>
    </source>
</evidence>
<comment type="caution">
    <text evidence="9">The sequence shown here is derived from an EMBL/GenBank/DDBJ whole genome shotgun (WGS) entry which is preliminary data.</text>
</comment>
<keyword evidence="10" id="KW-1185">Reference proteome</keyword>
<dbReference type="InterPro" id="IPR042213">
    <property type="entry name" value="NBD_C_sf"/>
</dbReference>
<dbReference type="Pfam" id="PF07005">
    <property type="entry name" value="SBD_N"/>
    <property type="match status" value="1"/>
</dbReference>
<feature type="domain" description="Four-carbon acid sugar kinase N-terminal" evidence="7">
    <location>
        <begin position="3"/>
        <end position="227"/>
    </location>
</feature>
<evidence type="ECO:0000256" key="4">
    <source>
        <dbReference type="ARBA" id="ARBA00022777"/>
    </source>
</evidence>
<proteinExistence type="inferred from homology"/>
<evidence type="ECO:0000256" key="1">
    <source>
        <dbReference type="ARBA" id="ARBA00005715"/>
    </source>
</evidence>
<reference evidence="10" key="1">
    <citation type="journal article" date="2019" name="Int. J. Syst. Evol. Microbiol.">
        <title>The Global Catalogue of Microorganisms (GCM) 10K type strain sequencing project: providing services to taxonomists for standard genome sequencing and annotation.</title>
        <authorList>
            <consortium name="The Broad Institute Genomics Platform"/>
            <consortium name="The Broad Institute Genome Sequencing Center for Infectious Disease"/>
            <person name="Wu L."/>
            <person name="Ma J."/>
        </authorList>
    </citation>
    <scope>NUCLEOTIDE SEQUENCE [LARGE SCALE GENOMIC DNA]</scope>
    <source>
        <strain evidence="10">CGMCC 1.12286</strain>
    </source>
</reference>
<keyword evidence="6" id="KW-0119">Carbohydrate metabolism</keyword>
<dbReference type="SUPFAM" id="SSF142764">
    <property type="entry name" value="YgbK-like"/>
    <property type="match status" value="1"/>
</dbReference>
<dbReference type="InterPro" id="IPR031475">
    <property type="entry name" value="NBD_C"/>
</dbReference>
<keyword evidence="2 9" id="KW-0808">Transferase</keyword>
<accession>A0ABW4JKU6</accession>
<dbReference type="Gene3D" id="3.40.980.20">
    <property type="entry name" value="Four-carbon acid sugar kinase, nucleotide binding domain"/>
    <property type="match status" value="1"/>
</dbReference>
<name>A0ABW4JKU6_9BACL</name>
<protein>
    <submittedName>
        <fullName evidence="9">Four-carbon acid sugar kinase family protein</fullName>
        <ecNumber evidence="9">2.7.1.-</ecNumber>
    </submittedName>
</protein>
<evidence type="ECO:0000256" key="5">
    <source>
        <dbReference type="ARBA" id="ARBA00022840"/>
    </source>
</evidence>
<dbReference type="EC" id="2.7.1.-" evidence="9"/>
<sequence length="431" mass="46628">MNIGVVADDITGANDIGIMFAKHNLTANVYSLGAGDQLLSQGMRLPAMAVIDTNSRLDSPADAYAKVRQATAKLRSVGYQQFFNKTCSVFRGNIGAEFDAMLDELDAEFAVVVLGFPKNGRTTVDGIHYVAGQKLEDSAFRHDPIHPMRRSDLVGILQSQTKRKVALITHQVIDQGEVALRGQIEQMRAKCNYLILDVVDQASLGVIAKAVAKERIICGSSAIAEELAALATTESPLDVHMTLPVQNGYGICCVAGSLTPQTKAQVAYMKAQGTPTIELETTILFDETARHSEIDRLTGDFVQHLKARRNPILHASHSIQAFEATMEAGARRGMTSEAVGRLVADTLSQIVQETRAQLPGLNRFVILGGETSAAICKQLDVHAMAVWREIEPGLPSCISLTEPPFFLILKSGSFGQADFIKKAIDHLSESA</sequence>
<dbReference type="Gene3D" id="3.40.50.10840">
    <property type="entry name" value="Putative sugar-binding, N-terminal domain"/>
    <property type="match status" value="1"/>
</dbReference>
<keyword evidence="3" id="KW-0547">Nucleotide-binding</keyword>
<keyword evidence="4 9" id="KW-0418">Kinase</keyword>
<evidence type="ECO:0000313" key="10">
    <source>
        <dbReference type="Proteomes" id="UP001597079"/>
    </source>
</evidence>
<dbReference type="GO" id="GO:0016301">
    <property type="term" value="F:kinase activity"/>
    <property type="evidence" value="ECO:0007669"/>
    <property type="project" value="UniProtKB-KW"/>
</dbReference>
<dbReference type="EMBL" id="JBHUCX010000074">
    <property type="protein sequence ID" value="MFD1676624.1"/>
    <property type="molecule type" value="Genomic_DNA"/>
</dbReference>